<dbReference type="GO" id="GO:0009401">
    <property type="term" value="P:phosphoenolpyruvate-dependent sugar phosphotransferase system"/>
    <property type="evidence" value="ECO:0007669"/>
    <property type="project" value="InterPro"/>
</dbReference>
<dbReference type="CDD" id="cd05568">
    <property type="entry name" value="PTS_IIB_bgl_like"/>
    <property type="match status" value="1"/>
</dbReference>
<dbReference type="GO" id="GO:0006355">
    <property type="term" value="P:regulation of DNA-templated transcription"/>
    <property type="evidence" value="ECO:0007669"/>
    <property type="project" value="InterPro"/>
</dbReference>
<dbReference type="PROSITE" id="PS51094">
    <property type="entry name" value="PTS_EIIA_TYPE_2"/>
    <property type="match status" value="1"/>
</dbReference>
<organism evidence="9 10">
    <name type="scientific">Bacillus cereus</name>
    <dbReference type="NCBI Taxonomy" id="1396"/>
    <lineage>
        <taxon>Bacteria</taxon>
        <taxon>Bacillati</taxon>
        <taxon>Bacillota</taxon>
        <taxon>Bacilli</taxon>
        <taxon>Bacillales</taxon>
        <taxon>Bacillaceae</taxon>
        <taxon>Bacillus</taxon>
        <taxon>Bacillus cereus group</taxon>
    </lineage>
</organism>
<keyword evidence="2" id="KW-0677">Repeat</keyword>
<dbReference type="Pfam" id="PF08279">
    <property type="entry name" value="HTH_11"/>
    <property type="match status" value="1"/>
</dbReference>
<evidence type="ECO:0000313" key="9">
    <source>
        <dbReference type="EMBL" id="PGS62323.1"/>
    </source>
</evidence>
<keyword evidence="9" id="KW-0813">Transport</keyword>
<reference evidence="9 10" key="1">
    <citation type="submission" date="2017-09" db="EMBL/GenBank/DDBJ databases">
        <title>Large-scale bioinformatics analysis of Bacillus genomes uncovers conserved roles of natural products in bacterial physiology.</title>
        <authorList>
            <consortium name="Agbiome Team Llc"/>
            <person name="Bleich R.M."/>
            <person name="Grubbs K.J."/>
            <person name="Santa Maria K.C."/>
            <person name="Allen S.E."/>
            <person name="Farag S."/>
            <person name="Shank E.A."/>
            <person name="Bowers A."/>
        </authorList>
    </citation>
    <scope>NUCLEOTIDE SEQUENCE [LARGE SCALE GENOMIC DNA]</scope>
    <source>
        <strain evidence="9 10">AFS041711</strain>
    </source>
</reference>
<dbReference type="GO" id="GO:0008982">
    <property type="term" value="F:protein-N(PI)-phosphohistidine-sugar phosphotransferase activity"/>
    <property type="evidence" value="ECO:0007669"/>
    <property type="project" value="InterPro"/>
</dbReference>
<protein>
    <submittedName>
        <fullName evidence="9">PTS sugar transporter subunit IIA</fullName>
    </submittedName>
</protein>
<dbReference type="SUPFAM" id="SSF55804">
    <property type="entry name" value="Phoshotransferase/anion transport protein"/>
    <property type="match status" value="1"/>
</dbReference>
<sequence>MNTRQQEVLFQLLSKSRGHVLVQDLAKKVKCSEKTIRNDFKVIENYLTQYSNAIFVRKPGLGVYLEIEEHEKVNVYNKLYRINNRTKYKSDEERILHIAYNLLMNVQVLTAQGLASQHYVNRATIKKDIERIAKWLSRFELKIISKQGIGLMIDGNEKNKRYALARLSDLTCNLNRTNQFIKEQFLYYEVEFVKNELNALQKRWEICFTDDTLESLLIHILLMVRRSKLKQGISISEEEIEIIQEMKEYEWALDFLKRLEIAFVIHFSKEEVTYLTTHILGGRFRYQGGVEGSKFTENNPTLSRVVRYLLRRMSELYEVDFRKDQSLIEGLNIHLYTALNRLHYDLPLSNPILQDIKRMYPYIFDLLIQVLEEMNETLKVYIPEDEAAYLTLHFEASVERLDNQKGKKDVIIVCHMGIGMSQLLRAKIERKFRQVHVIDCISKADLATYISKNHDIEFVISTIHLPGLIIPHIVVSPLLEWAEEKRLADFIKELYEPTYKEHKEFIMFNYTTPFLIFLQQDLKHPHELIKKLAHALHSKGYVEKEYAENAIIRENMSTTTIGAGIAIPHGHPKLIKESAIAIATLKKPIDWGSEKVSLVFMLAVKSDGKDASKQLFRELSFISEQPSFIQKLVKETNVMKFLSYIHD</sequence>
<dbReference type="Gene3D" id="1.10.1790.10">
    <property type="entry name" value="PRD domain"/>
    <property type="match status" value="2"/>
</dbReference>
<gene>
    <name evidence="9" type="ORF">COC69_32310</name>
</gene>
<dbReference type="EMBL" id="NULI01000339">
    <property type="protein sequence ID" value="PGS62323.1"/>
    <property type="molecule type" value="Genomic_DNA"/>
</dbReference>
<keyword evidence="4" id="KW-0010">Activator</keyword>
<proteinExistence type="predicted"/>
<dbReference type="InterPro" id="IPR036634">
    <property type="entry name" value="PRD_sf"/>
</dbReference>
<evidence type="ECO:0000259" key="6">
    <source>
        <dbReference type="PROSITE" id="PS51094"/>
    </source>
</evidence>
<dbReference type="InterPro" id="IPR011608">
    <property type="entry name" value="PRD"/>
</dbReference>
<dbReference type="PROSITE" id="PS00372">
    <property type="entry name" value="PTS_EIIA_TYPE_2_HIS"/>
    <property type="match status" value="1"/>
</dbReference>
<dbReference type="RefSeq" id="WP_098783858.1">
    <property type="nucleotide sequence ID" value="NZ_NULI01000339.1"/>
</dbReference>
<dbReference type="Gene3D" id="3.40.50.2300">
    <property type="match status" value="1"/>
</dbReference>
<dbReference type="InterPro" id="IPR007737">
    <property type="entry name" value="Mga_HTH"/>
</dbReference>
<dbReference type="InterPro" id="IPR036388">
    <property type="entry name" value="WH-like_DNA-bd_sf"/>
</dbReference>
<dbReference type="SUPFAM" id="SSF52794">
    <property type="entry name" value="PTS system IIB component-like"/>
    <property type="match status" value="1"/>
</dbReference>
<dbReference type="InterPro" id="IPR013196">
    <property type="entry name" value="HTH_11"/>
</dbReference>
<dbReference type="InterPro" id="IPR036095">
    <property type="entry name" value="PTS_EIIB-like_sf"/>
</dbReference>
<keyword evidence="1" id="KW-0808">Transferase</keyword>
<dbReference type="InterPro" id="IPR002178">
    <property type="entry name" value="PTS_EIIA_type-2_dom"/>
</dbReference>
<dbReference type="InterPro" id="IPR013011">
    <property type="entry name" value="PTS_EIIB_2"/>
</dbReference>
<dbReference type="InterPro" id="IPR016152">
    <property type="entry name" value="PTrfase/Anion_transptr"/>
</dbReference>
<evidence type="ECO:0000313" key="10">
    <source>
        <dbReference type="Proteomes" id="UP000224203"/>
    </source>
</evidence>
<keyword evidence="3" id="KW-0805">Transcription regulation</keyword>
<dbReference type="PANTHER" id="PTHR30185:SF12">
    <property type="entry name" value="TRANSCRIPTIONAL REGULATOR MANR"/>
    <property type="match status" value="1"/>
</dbReference>
<keyword evidence="9" id="KW-0762">Sugar transport</keyword>
<dbReference type="PANTHER" id="PTHR30185">
    <property type="entry name" value="CRYPTIC BETA-GLUCOSIDE BGL OPERON ANTITERMINATOR"/>
    <property type="match status" value="1"/>
</dbReference>
<dbReference type="AlphaFoldDB" id="A0A9X7CGY9"/>
<feature type="domain" description="PTS EIIB type-2" evidence="7">
    <location>
        <begin position="408"/>
        <end position="499"/>
    </location>
</feature>
<evidence type="ECO:0000259" key="8">
    <source>
        <dbReference type="PROSITE" id="PS51372"/>
    </source>
</evidence>
<accession>A0A9X7CGY9</accession>
<evidence type="ECO:0000256" key="4">
    <source>
        <dbReference type="ARBA" id="ARBA00023159"/>
    </source>
</evidence>
<feature type="domain" description="PRD" evidence="8">
    <location>
        <begin position="297"/>
        <end position="404"/>
    </location>
</feature>
<dbReference type="Pfam" id="PF05043">
    <property type="entry name" value="Mga"/>
    <property type="match status" value="1"/>
</dbReference>
<evidence type="ECO:0000256" key="2">
    <source>
        <dbReference type="ARBA" id="ARBA00022737"/>
    </source>
</evidence>
<feature type="domain" description="PRD" evidence="8">
    <location>
        <begin position="184"/>
        <end position="289"/>
    </location>
</feature>
<feature type="domain" description="PTS EIIA type-2" evidence="6">
    <location>
        <begin position="509"/>
        <end position="647"/>
    </location>
</feature>
<dbReference type="Pfam" id="PF00874">
    <property type="entry name" value="PRD"/>
    <property type="match status" value="2"/>
</dbReference>
<name>A0A9X7CGY9_BACCE</name>
<keyword evidence="5" id="KW-0804">Transcription</keyword>
<dbReference type="PROSITE" id="PS51099">
    <property type="entry name" value="PTS_EIIB_TYPE_2"/>
    <property type="match status" value="1"/>
</dbReference>
<evidence type="ECO:0000259" key="7">
    <source>
        <dbReference type="PROSITE" id="PS51099"/>
    </source>
</evidence>
<dbReference type="PROSITE" id="PS51372">
    <property type="entry name" value="PRD_2"/>
    <property type="match status" value="2"/>
</dbReference>
<dbReference type="SUPFAM" id="SSF63520">
    <property type="entry name" value="PTS-regulatory domain, PRD"/>
    <property type="match status" value="2"/>
</dbReference>
<dbReference type="Proteomes" id="UP000224203">
    <property type="component" value="Unassembled WGS sequence"/>
</dbReference>
<dbReference type="Gene3D" id="3.40.930.10">
    <property type="entry name" value="Mannitol-specific EII, Chain A"/>
    <property type="match status" value="1"/>
</dbReference>
<dbReference type="InterPro" id="IPR050661">
    <property type="entry name" value="BglG_antiterminators"/>
</dbReference>
<dbReference type="Pfam" id="PF00359">
    <property type="entry name" value="PTS_EIIA_2"/>
    <property type="match status" value="1"/>
</dbReference>
<evidence type="ECO:0000256" key="5">
    <source>
        <dbReference type="ARBA" id="ARBA00023163"/>
    </source>
</evidence>
<evidence type="ECO:0000256" key="3">
    <source>
        <dbReference type="ARBA" id="ARBA00023015"/>
    </source>
</evidence>
<evidence type="ECO:0000256" key="1">
    <source>
        <dbReference type="ARBA" id="ARBA00022679"/>
    </source>
</evidence>
<dbReference type="CDD" id="cd00211">
    <property type="entry name" value="PTS_IIA_fru"/>
    <property type="match status" value="1"/>
</dbReference>
<comment type="caution">
    <text evidence="9">The sequence shown here is derived from an EMBL/GenBank/DDBJ whole genome shotgun (WGS) entry which is preliminary data.</text>
</comment>
<dbReference type="Gene3D" id="1.10.10.10">
    <property type="entry name" value="Winged helix-like DNA-binding domain superfamily/Winged helix DNA-binding domain"/>
    <property type="match status" value="2"/>
</dbReference>